<dbReference type="PANTHER" id="PTHR21015">
    <property type="entry name" value="UDP-N-ACETYLGLUCOSAMINE--N-ACETYLMURAMYL-(PENTAPEPTIDE) PYROPHOSPHORYL-UNDECAPRENOL N-ACETYLGLUCOSAMINE TRANSFERASE 1"/>
    <property type="match status" value="1"/>
</dbReference>
<accession>A0A6S6UJY2</accession>
<gene>
    <name evidence="2" type="ORF">HELGO_WM21979</name>
</gene>
<dbReference type="Pfam" id="PF04101">
    <property type="entry name" value="Glyco_tran_28_C"/>
    <property type="match status" value="2"/>
</dbReference>
<sequence>MTQKLDNCRLLIYSHDSFGLGHLRRCRTIAHALVDAYKGLSVLILTGSPIIGQFDFKARVDFIRIPGIIKLHNGNYTSLGLHIDLEDTLALRESIIHHTARVFAPDIFLVDKEPTGLQGEVLSTLKMLKDTPTQIILGLRDVMDDPDLLEVEWEKKEVWPVLKSLYDELWVYGTENMGHPLDGLPQLNGLSEKTFFTGYLERHVPENTNISEFDLPEQPYLLVTPGGGGDGYEMVDWVLRAYEATTLPLYALFVLGPFMDAQQRHEFTQRAEMLEQVNILTFSSNLEYLLSNANAIVAMGGYNTFCEILSFDKPALIIPRSKPRREQLIRATKACDLGLVSMLDPEVDDATHIMVDALLKLPQQLHPSQASGENYLTGLEKLSQRFATAIGTPENTDTPKVLFYVQYLLGIGHVRRSALIVASLIEKGFEVHVVFGGVPVPQIDFKPATVHYLPAIKVANDSFSQLLNKNGSPFSETQKQARCQQLIDIAATVQPNIVLTETYPFGRRQMRFELIPLLEWTQTQSPRPLVASSIRDILQRRKAKREQESLDLVEQFYDRVLVHGDAEFTPLESSFPPATQIASWLGYSGYVCPPSSEFVKERSGIVVSIGGGTIGHALTAAALQLYLDGFASDVEWAIMTGPNMPEHLFKQIQSHAGGRLTVMRMATDFVDRLAKAQVSVSLGGYNTTMDILQTGVPAVVVPFEGIEETEQLDRAQMLADTGRIQLLRYEHVTPATLQQAIEQTMQQQFDMPAINTDGAKQSAELLWQWWQDHD</sequence>
<proteinExistence type="predicted"/>
<dbReference type="InterPro" id="IPR007235">
    <property type="entry name" value="Glyco_trans_28_C"/>
</dbReference>
<dbReference type="SUPFAM" id="SSF53756">
    <property type="entry name" value="UDP-Glycosyltransferase/glycogen phosphorylase"/>
    <property type="match status" value="2"/>
</dbReference>
<feature type="domain" description="Glycosyl transferase family 28 C-terminal" evidence="1">
    <location>
        <begin position="254"/>
        <end position="361"/>
    </location>
</feature>
<dbReference type="EMBL" id="CACVAT010000511">
    <property type="protein sequence ID" value="CAA6829282.1"/>
    <property type="molecule type" value="Genomic_DNA"/>
</dbReference>
<name>A0A6S6UJY2_9GAMM</name>
<reference evidence="2" key="1">
    <citation type="submission" date="2020-01" db="EMBL/GenBank/DDBJ databases">
        <authorList>
            <person name="Meier V. D."/>
            <person name="Meier V D."/>
        </authorList>
    </citation>
    <scope>NUCLEOTIDE SEQUENCE</scope>
    <source>
        <strain evidence="2">HLG_WM_MAG_09</strain>
    </source>
</reference>
<feature type="domain" description="Glycosyl transferase family 28 C-terminal" evidence="1">
    <location>
        <begin position="608"/>
        <end position="748"/>
    </location>
</feature>
<evidence type="ECO:0000313" key="2">
    <source>
        <dbReference type="EMBL" id="CAA6829282.1"/>
    </source>
</evidence>
<dbReference type="GO" id="GO:0016758">
    <property type="term" value="F:hexosyltransferase activity"/>
    <property type="evidence" value="ECO:0007669"/>
    <property type="project" value="InterPro"/>
</dbReference>
<dbReference type="Gene3D" id="3.40.50.2000">
    <property type="entry name" value="Glycogen Phosphorylase B"/>
    <property type="match status" value="2"/>
</dbReference>
<dbReference type="PANTHER" id="PTHR21015:SF28">
    <property type="entry name" value="SLL1722 PROTEIN"/>
    <property type="match status" value="1"/>
</dbReference>
<organism evidence="2">
    <name type="scientific">uncultured Thiotrichaceae bacterium</name>
    <dbReference type="NCBI Taxonomy" id="298394"/>
    <lineage>
        <taxon>Bacteria</taxon>
        <taxon>Pseudomonadati</taxon>
        <taxon>Pseudomonadota</taxon>
        <taxon>Gammaproteobacteria</taxon>
        <taxon>Thiotrichales</taxon>
        <taxon>Thiotrichaceae</taxon>
        <taxon>environmental samples</taxon>
    </lineage>
</organism>
<dbReference type="AlphaFoldDB" id="A0A6S6UJY2"/>
<protein>
    <submittedName>
        <fullName evidence="2">Mlr3248 protein</fullName>
    </submittedName>
</protein>
<evidence type="ECO:0000259" key="1">
    <source>
        <dbReference type="Pfam" id="PF04101"/>
    </source>
</evidence>